<keyword evidence="3" id="KW-1185">Reference proteome</keyword>
<dbReference type="RefSeq" id="WP_377611249.1">
    <property type="nucleotide sequence ID" value="NZ_JBHUPA010000007.1"/>
</dbReference>
<dbReference type="InterPro" id="IPR016040">
    <property type="entry name" value="NAD(P)-bd_dom"/>
</dbReference>
<name>A0ABW6B1R0_9SPHI</name>
<evidence type="ECO:0000259" key="1">
    <source>
        <dbReference type="Pfam" id="PF13460"/>
    </source>
</evidence>
<feature type="domain" description="NAD(P)-binding" evidence="1">
    <location>
        <begin position="33"/>
        <end position="167"/>
    </location>
</feature>
<dbReference type="Gene3D" id="3.40.50.720">
    <property type="entry name" value="NAD(P)-binding Rossmann-like Domain"/>
    <property type="match status" value="1"/>
</dbReference>
<protein>
    <submittedName>
        <fullName evidence="2">SDR family oxidoreductase</fullName>
    </submittedName>
</protein>
<reference evidence="3" key="1">
    <citation type="journal article" date="2019" name="Int. J. Syst. Evol. Microbiol.">
        <title>The Global Catalogue of Microorganisms (GCM) 10K type strain sequencing project: providing services to taxonomists for standard genome sequencing and annotation.</title>
        <authorList>
            <consortium name="The Broad Institute Genomics Platform"/>
            <consortium name="The Broad Institute Genome Sequencing Center for Infectious Disease"/>
            <person name="Wu L."/>
            <person name="Ma J."/>
        </authorList>
    </citation>
    <scope>NUCLEOTIDE SEQUENCE [LARGE SCALE GENOMIC DNA]</scope>
    <source>
        <strain evidence="3">KCTC 23098</strain>
    </source>
</reference>
<dbReference type="PANTHER" id="PTHR15020">
    <property type="entry name" value="FLAVIN REDUCTASE-RELATED"/>
    <property type="match status" value="1"/>
</dbReference>
<organism evidence="2 3">
    <name type="scientific">Olivibacter jilunii</name>
    <dbReference type="NCBI Taxonomy" id="985016"/>
    <lineage>
        <taxon>Bacteria</taxon>
        <taxon>Pseudomonadati</taxon>
        <taxon>Bacteroidota</taxon>
        <taxon>Sphingobacteriia</taxon>
        <taxon>Sphingobacteriales</taxon>
        <taxon>Sphingobacteriaceae</taxon>
        <taxon>Olivibacter</taxon>
    </lineage>
</organism>
<dbReference type="PANTHER" id="PTHR15020:SF50">
    <property type="entry name" value="UPF0659 PROTEIN YMR090W"/>
    <property type="match status" value="1"/>
</dbReference>
<comment type="caution">
    <text evidence="2">The sequence shown here is derived from an EMBL/GenBank/DDBJ whole genome shotgun (WGS) entry which is preliminary data.</text>
</comment>
<sequence>MKILIIGGTGLIGTMVARNLTKLGHDVIPGSPTNGIDALTGTGLDEAMAGTDIIIDLANSKSFDDAPALDFFQTAGRNLIAAKSKASVKHHVALSIVGVDRMQNMGYMRAKKMQEDLIKASGTPYTIIRSTQFLEFVPTVAAIGTQGNDVYVSDISFQPIAAVDVAAFVTEFALEQPTNALEEIAGPEKDDLINFVTAYLKQNDSAKKIIPTDKHEYFGATIAKSALVPEGSAHLGKVAMKEWLSGKII</sequence>
<accession>A0ABW6B1R0</accession>
<gene>
    <name evidence="2" type="ORF">ACFS6J_14325</name>
</gene>
<proteinExistence type="predicted"/>
<evidence type="ECO:0000313" key="2">
    <source>
        <dbReference type="EMBL" id="MFD2962972.1"/>
    </source>
</evidence>
<dbReference type="Pfam" id="PF13460">
    <property type="entry name" value="NAD_binding_10"/>
    <property type="match status" value="1"/>
</dbReference>
<dbReference type="SUPFAM" id="SSF51735">
    <property type="entry name" value="NAD(P)-binding Rossmann-fold domains"/>
    <property type="match status" value="1"/>
</dbReference>
<evidence type="ECO:0000313" key="3">
    <source>
        <dbReference type="Proteomes" id="UP001597560"/>
    </source>
</evidence>
<dbReference type="InterPro" id="IPR036291">
    <property type="entry name" value="NAD(P)-bd_dom_sf"/>
</dbReference>
<dbReference type="Proteomes" id="UP001597560">
    <property type="component" value="Unassembled WGS sequence"/>
</dbReference>
<dbReference type="EMBL" id="JBHUPA010000007">
    <property type="protein sequence ID" value="MFD2962972.1"/>
    <property type="molecule type" value="Genomic_DNA"/>
</dbReference>